<dbReference type="AlphaFoldDB" id="A0A0J6RWP3"/>
<accession>A0A0J6RWP3</accession>
<organism evidence="1 2">
    <name type="scientific">Methylobacterium variabile</name>
    <dbReference type="NCBI Taxonomy" id="298794"/>
    <lineage>
        <taxon>Bacteria</taxon>
        <taxon>Pseudomonadati</taxon>
        <taxon>Pseudomonadota</taxon>
        <taxon>Alphaproteobacteria</taxon>
        <taxon>Hyphomicrobiales</taxon>
        <taxon>Methylobacteriaceae</taxon>
        <taxon>Methylobacterium</taxon>
    </lineage>
</organism>
<dbReference type="PATRIC" id="fig|298794.3.peg.5489"/>
<sequence>MTTILDILTGGRTIIAVRRQWTQHEGARDASDQRVHPQDGAACAWCAHGALMRASGLPAHHPLVTEVRRLLDEACMALFGATAAEVNDGPRVDGVSPRVQVLAGYDRAIARARAEMAEAA</sequence>
<comment type="caution">
    <text evidence="1">The sequence shown here is derived from an EMBL/GenBank/DDBJ whole genome shotgun (WGS) entry which is preliminary data.</text>
</comment>
<evidence type="ECO:0000313" key="1">
    <source>
        <dbReference type="EMBL" id="KMO27270.1"/>
    </source>
</evidence>
<dbReference type="Proteomes" id="UP000035955">
    <property type="component" value="Unassembled WGS sequence"/>
</dbReference>
<keyword evidence="2" id="KW-1185">Reference proteome</keyword>
<dbReference type="OrthoDB" id="7585537at2"/>
<dbReference type="RefSeq" id="WP_048448592.1">
    <property type="nucleotide sequence ID" value="NZ_LABY01000398.1"/>
</dbReference>
<dbReference type="Pfam" id="PF19698">
    <property type="entry name" value="DUF6197"/>
    <property type="match status" value="1"/>
</dbReference>
<dbReference type="EMBL" id="LABY01000398">
    <property type="protein sequence ID" value="KMO27270.1"/>
    <property type="molecule type" value="Genomic_DNA"/>
</dbReference>
<dbReference type="InterPro" id="IPR045677">
    <property type="entry name" value="DUF6197"/>
</dbReference>
<gene>
    <name evidence="1" type="ORF">VQ02_33520</name>
</gene>
<proteinExistence type="predicted"/>
<reference evidence="1 2" key="1">
    <citation type="submission" date="2015-03" db="EMBL/GenBank/DDBJ databases">
        <title>Genome sequencing of Methylobacterium variabile DSM 16961.</title>
        <authorList>
            <person name="Chaudhry V."/>
            <person name="Patil P.B."/>
        </authorList>
    </citation>
    <scope>NUCLEOTIDE SEQUENCE [LARGE SCALE GENOMIC DNA]</scope>
    <source>
        <strain evidence="1 2">DSM 16961</strain>
    </source>
</reference>
<evidence type="ECO:0000313" key="2">
    <source>
        <dbReference type="Proteomes" id="UP000035955"/>
    </source>
</evidence>
<name>A0A0J6RWP3_9HYPH</name>
<protein>
    <submittedName>
        <fullName evidence="1">Uncharacterized protein</fullName>
    </submittedName>
</protein>